<dbReference type="EMBL" id="JAACJJ010000006">
    <property type="protein sequence ID" value="KAF5328085.1"/>
    <property type="molecule type" value="Genomic_DNA"/>
</dbReference>
<dbReference type="Proteomes" id="UP000567179">
    <property type="component" value="Unassembled WGS sequence"/>
</dbReference>
<evidence type="ECO:0008006" key="3">
    <source>
        <dbReference type="Google" id="ProtNLM"/>
    </source>
</evidence>
<comment type="caution">
    <text evidence="1">The sequence shown here is derived from an EMBL/GenBank/DDBJ whole genome shotgun (WGS) entry which is preliminary data.</text>
</comment>
<name>A0A8H5BR65_9AGAR</name>
<keyword evidence="2" id="KW-1185">Reference proteome</keyword>
<protein>
    <recommendedName>
        <fullName evidence="3">Ubiquitin 3 binding protein But2 C-terminal domain-containing protein</fullName>
    </recommendedName>
</protein>
<sequence>MTHAPHNIDRSRPKYVYPVDPRRKSTYFGTVSPDDRKVLATNQISTILQFRTRDFGMEWCKLKLALPDSAKYHPNDSTNEEERERNWLLEGDTSDLEVWNSKPRNGSTRVTFRIILVPNEEAIFSASGSNLIALTYRERSTAQLTRLQHSRYFA</sequence>
<evidence type="ECO:0000313" key="2">
    <source>
        <dbReference type="Proteomes" id="UP000567179"/>
    </source>
</evidence>
<reference evidence="1 2" key="1">
    <citation type="journal article" date="2020" name="ISME J.">
        <title>Uncovering the hidden diversity of litter-decomposition mechanisms in mushroom-forming fungi.</title>
        <authorList>
            <person name="Floudas D."/>
            <person name="Bentzer J."/>
            <person name="Ahren D."/>
            <person name="Johansson T."/>
            <person name="Persson P."/>
            <person name="Tunlid A."/>
        </authorList>
    </citation>
    <scope>NUCLEOTIDE SEQUENCE [LARGE SCALE GENOMIC DNA]</scope>
    <source>
        <strain evidence="1 2">CBS 101986</strain>
    </source>
</reference>
<gene>
    <name evidence="1" type="ORF">D9619_013664</name>
</gene>
<dbReference type="OrthoDB" id="3350619at2759"/>
<dbReference type="AlphaFoldDB" id="A0A8H5BR65"/>
<organism evidence="1 2">
    <name type="scientific">Psilocybe cf. subviscida</name>
    <dbReference type="NCBI Taxonomy" id="2480587"/>
    <lineage>
        <taxon>Eukaryota</taxon>
        <taxon>Fungi</taxon>
        <taxon>Dikarya</taxon>
        <taxon>Basidiomycota</taxon>
        <taxon>Agaricomycotina</taxon>
        <taxon>Agaricomycetes</taxon>
        <taxon>Agaricomycetidae</taxon>
        <taxon>Agaricales</taxon>
        <taxon>Agaricineae</taxon>
        <taxon>Strophariaceae</taxon>
        <taxon>Psilocybe</taxon>
    </lineage>
</organism>
<evidence type="ECO:0000313" key="1">
    <source>
        <dbReference type="EMBL" id="KAF5328085.1"/>
    </source>
</evidence>
<accession>A0A8H5BR65</accession>
<proteinExistence type="predicted"/>